<dbReference type="Pfam" id="PF03180">
    <property type="entry name" value="Lipoprotein_9"/>
    <property type="match status" value="1"/>
</dbReference>
<evidence type="ECO:0000313" key="9">
    <source>
        <dbReference type="Proteomes" id="UP000004226"/>
    </source>
</evidence>
<dbReference type="GO" id="GO:0016020">
    <property type="term" value="C:membrane"/>
    <property type="evidence" value="ECO:0007669"/>
    <property type="project" value="UniProtKB-SubCell"/>
</dbReference>
<dbReference type="SUPFAM" id="SSF53850">
    <property type="entry name" value="Periplasmic binding protein-like II"/>
    <property type="match status" value="1"/>
</dbReference>
<dbReference type="CDD" id="cd13597">
    <property type="entry name" value="PBP2_lipoprotein_Tp32"/>
    <property type="match status" value="1"/>
</dbReference>
<dbReference type="EMBL" id="ADAD01000010">
    <property type="protein sequence ID" value="EEY36111.1"/>
    <property type="molecule type" value="Genomic_DNA"/>
</dbReference>
<dbReference type="PANTHER" id="PTHR30429">
    <property type="entry name" value="D-METHIONINE-BINDING LIPOPROTEIN METQ"/>
    <property type="match status" value="1"/>
</dbReference>
<name>D0GIG7_9FUSO</name>
<sequence>MKKLLLLGVLTLLFVLSCGGKKEEAKDQKGSAEEPKKTEKLVVGATPVPHQELLELVKDDLKNEGIDLEIVQFNDYVQPNKGLADKSLDANFFQHIPYMEEFAKKNNMELVSVGKIHLEPMAIYSKKIKNINDLKEGDTILIPNDPTNGGRALILLDKAGVLKLKDNTKLDSTVADIVENNKKIKIEQLAPEQLAPRLSEVTAAIINSNFALDAKLSFKDDTIFIEDKDSPYVNIVTVLKGRENEEKIQKLVKALQSEKVKKYLEEKYSGSVIPSF</sequence>
<comment type="subcellular location">
    <subcellularLocation>
        <location evidence="1">Membrane</location>
        <topology evidence="1">Lipid-anchor</topology>
    </subcellularLocation>
</comment>
<keyword evidence="9" id="KW-1185">Reference proteome</keyword>
<accession>D0GIG7</accession>
<evidence type="ECO:0000256" key="7">
    <source>
        <dbReference type="PIRSR" id="PIRSR002854-1"/>
    </source>
</evidence>
<keyword evidence="3" id="KW-0472">Membrane</keyword>
<proteinExistence type="inferred from homology"/>
<organism evidence="8 9">
    <name type="scientific">Pseudoleptotrichia goodfellowii F0264</name>
    <dbReference type="NCBI Taxonomy" id="596323"/>
    <lineage>
        <taxon>Bacteria</taxon>
        <taxon>Fusobacteriati</taxon>
        <taxon>Fusobacteriota</taxon>
        <taxon>Fusobacteriia</taxon>
        <taxon>Fusobacteriales</taxon>
        <taxon>Leptotrichiaceae</taxon>
        <taxon>Pseudoleptotrichia</taxon>
    </lineage>
</organism>
<dbReference type="Gene3D" id="3.40.190.10">
    <property type="entry name" value="Periplasmic binding protein-like II"/>
    <property type="match status" value="2"/>
</dbReference>
<dbReference type="PROSITE" id="PS51257">
    <property type="entry name" value="PROKAR_LIPOPROTEIN"/>
    <property type="match status" value="1"/>
</dbReference>
<dbReference type="eggNOG" id="COG1464">
    <property type="taxonomic scope" value="Bacteria"/>
</dbReference>
<dbReference type="AlphaFoldDB" id="D0GIG7"/>
<keyword evidence="4" id="KW-0564">Palmitate</keyword>
<dbReference type="PANTHER" id="PTHR30429:SF0">
    <property type="entry name" value="METHIONINE-BINDING LIPOPROTEIN METQ"/>
    <property type="match status" value="1"/>
</dbReference>
<protein>
    <recommendedName>
        <fullName evidence="6">Lipoprotein</fullName>
    </recommendedName>
</protein>
<comment type="caution">
    <text evidence="8">The sequence shown here is derived from an EMBL/GenBank/DDBJ whole genome shotgun (WGS) entry which is preliminary data.</text>
</comment>
<keyword evidence="2" id="KW-0732">Signal</keyword>
<keyword evidence="5 6" id="KW-0449">Lipoprotein</keyword>
<evidence type="ECO:0000256" key="4">
    <source>
        <dbReference type="ARBA" id="ARBA00023139"/>
    </source>
</evidence>
<comment type="similarity">
    <text evidence="6">Belongs to the nlpA lipoprotein family.</text>
</comment>
<reference evidence="8 9" key="1">
    <citation type="submission" date="2009-10" db="EMBL/GenBank/DDBJ databases">
        <authorList>
            <person name="Harkins D.M."/>
            <person name="Madupu R."/>
            <person name="Durkin A.S."/>
            <person name="Torralba M."/>
            <person name="Methe B."/>
            <person name="Sutton G.G."/>
            <person name="Strausberg R.L."/>
            <person name="Nelson K.E."/>
        </authorList>
    </citation>
    <scope>NUCLEOTIDE SEQUENCE [LARGE SCALE GENOMIC DNA]</scope>
    <source>
        <strain evidence="8 9">F0264</strain>
    </source>
</reference>
<feature type="lipid moiety-binding region" description="S-diacylglycerol cysteine" evidence="7">
    <location>
        <position position="18"/>
    </location>
</feature>
<gene>
    <name evidence="8" type="ORF">HMPREF0554_0228</name>
</gene>
<evidence type="ECO:0000256" key="6">
    <source>
        <dbReference type="PIRNR" id="PIRNR002854"/>
    </source>
</evidence>
<evidence type="ECO:0000256" key="1">
    <source>
        <dbReference type="ARBA" id="ARBA00004635"/>
    </source>
</evidence>
<dbReference type="Proteomes" id="UP000004226">
    <property type="component" value="Unassembled WGS sequence"/>
</dbReference>
<dbReference type="PIRSF" id="PIRSF002854">
    <property type="entry name" value="MetQ"/>
    <property type="match status" value="1"/>
</dbReference>
<evidence type="ECO:0000256" key="3">
    <source>
        <dbReference type="ARBA" id="ARBA00023136"/>
    </source>
</evidence>
<dbReference type="RefSeq" id="WP_006806270.1">
    <property type="nucleotide sequence ID" value="NZ_ADAD01000010.1"/>
</dbReference>
<dbReference type="InterPro" id="IPR004872">
    <property type="entry name" value="Lipoprotein_NlpA"/>
</dbReference>
<evidence type="ECO:0000256" key="2">
    <source>
        <dbReference type="ARBA" id="ARBA00022729"/>
    </source>
</evidence>
<evidence type="ECO:0000313" key="8">
    <source>
        <dbReference type="EMBL" id="EEY36111.1"/>
    </source>
</evidence>
<evidence type="ECO:0000256" key="5">
    <source>
        <dbReference type="ARBA" id="ARBA00023288"/>
    </source>
</evidence>